<keyword evidence="2" id="KW-1185">Reference proteome</keyword>
<comment type="caution">
    <text evidence="1">The sequence shown here is derived from an EMBL/GenBank/DDBJ whole genome shotgun (WGS) entry which is preliminary data.</text>
</comment>
<sequence length="83" mass="9858">MHPMHLLQSLHLFPLHLTPPPTSTSPHYQLLYLTFLHPLQHKPFHHSTFLYPLHTKLHHQPFHLPTSTPPSYIHSTFLYPLHH</sequence>
<proteinExistence type="predicted"/>
<organism evidence="1 2">
    <name type="scientific">Petrolisthes manimaculis</name>
    <dbReference type="NCBI Taxonomy" id="1843537"/>
    <lineage>
        <taxon>Eukaryota</taxon>
        <taxon>Metazoa</taxon>
        <taxon>Ecdysozoa</taxon>
        <taxon>Arthropoda</taxon>
        <taxon>Crustacea</taxon>
        <taxon>Multicrustacea</taxon>
        <taxon>Malacostraca</taxon>
        <taxon>Eumalacostraca</taxon>
        <taxon>Eucarida</taxon>
        <taxon>Decapoda</taxon>
        <taxon>Pleocyemata</taxon>
        <taxon>Anomura</taxon>
        <taxon>Galatheoidea</taxon>
        <taxon>Porcellanidae</taxon>
        <taxon>Petrolisthes</taxon>
    </lineage>
</organism>
<evidence type="ECO:0000313" key="2">
    <source>
        <dbReference type="Proteomes" id="UP001292094"/>
    </source>
</evidence>
<accession>A0AAE1TPK1</accession>
<protein>
    <submittedName>
        <fullName evidence="1">Uncharacterized protein</fullName>
    </submittedName>
</protein>
<dbReference type="Proteomes" id="UP001292094">
    <property type="component" value="Unassembled WGS sequence"/>
</dbReference>
<reference evidence="1" key="1">
    <citation type="submission" date="2023-11" db="EMBL/GenBank/DDBJ databases">
        <title>Genome assemblies of two species of porcelain crab, Petrolisthes cinctipes and Petrolisthes manimaculis (Anomura: Porcellanidae).</title>
        <authorList>
            <person name="Angst P."/>
        </authorList>
    </citation>
    <scope>NUCLEOTIDE SEQUENCE</scope>
    <source>
        <strain evidence="1">PB745_02</strain>
        <tissue evidence="1">Gill</tissue>
    </source>
</reference>
<evidence type="ECO:0000313" key="1">
    <source>
        <dbReference type="EMBL" id="KAK4292982.1"/>
    </source>
</evidence>
<dbReference type="EMBL" id="JAWZYT010004667">
    <property type="protein sequence ID" value="KAK4292982.1"/>
    <property type="molecule type" value="Genomic_DNA"/>
</dbReference>
<gene>
    <name evidence="1" type="ORF">Pmani_034286</name>
</gene>
<dbReference type="AlphaFoldDB" id="A0AAE1TPK1"/>
<name>A0AAE1TPK1_9EUCA</name>